<protein>
    <submittedName>
        <fullName evidence="1">Uncharacterized protein</fullName>
    </submittedName>
</protein>
<dbReference type="STRING" id="388950.GCA_001611675_01452"/>
<evidence type="ECO:0000313" key="2">
    <source>
        <dbReference type="Proteomes" id="UP000182491"/>
    </source>
</evidence>
<name>A0A1I7IC24_9BACT</name>
<gene>
    <name evidence="1" type="ORF">SAMN04487941_2089</name>
</gene>
<proteinExistence type="predicted"/>
<accession>A0A1I7IC24</accession>
<dbReference type="Proteomes" id="UP000182491">
    <property type="component" value="Unassembled WGS sequence"/>
</dbReference>
<dbReference type="AlphaFoldDB" id="A0A1I7IC24"/>
<reference evidence="2" key="1">
    <citation type="submission" date="2016-10" db="EMBL/GenBank/DDBJ databases">
        <authorList>
            <person name="Varghese N."/>
        </authorList>
    </citation>
    <scope>NUCLEOTIDE SEQUENCE [LARGE SCALE GENOMIC DNA]</scope>
    <source>
        <strain evidence="2">DSM 18820</strain>
    </source>
</reference>
<evidence type="ECO:0000313" key="1">
    <source>
        <dbReference type="EMBL" id="SFU70533.1"/>
    </source>
</evidence>
<sequence>MKSFRHSFCDPFKPEIIELGDVGSQEIIKRFEQLPWDDIISKMAKVDDSEIYFSPSLEFTDKITKHGLSISGVGTTSLEEFYVFYQRPKQVKKLFGLLRYTDSEFTTDVTGQTKEDAIEALQALIDGNYEFLDSKIK</sequence>
<dbReference type="EMBL" id="FPCA01000002">
    <property type="protein sequence ID" value="SFU70533.1"/>
    <property type="molecule type" value="Genomic_DNA"/>
</dbReference>
<dbReference type="RefSeq" id="WP_068837534.1">
    <property type="nucleotide sequence ID" value="NZ_BMXC01000002.1"/>
</dbReference>
<keyword evidence="2" id="KW-1185">Reference proteome</keyword>
<organism evidence="1 2">
    <name type="scientific">Pontibacter akesuensis</name>
    <dbReference type="NCBI Taxonomy" id="388950"/>
    <lineage>
        <taxon>Bacteria</taxon>
        <taxon>Pseudomonadati</taxon>
        <taxon>Bacteroidota</taxon>
        <taxon>Cytophagia</taxon>
        <taxon>Cytophagales</taxon>
        <taxon>Hymenobacteraceae</taxon>
        <taxon>Pontibacter</taxon>
    </lineage>
</organism>